<dbReference type="SUPFAM" id="SSF56672">
    <property type="entry name" value="DNA/RNA polymerases"/>
    <property type="match status" value="1"/>
</dbReference>
<keyword evidence="4" id="KW-1185">Reference proteome</keyword>
<evidence type="ECO:0000313" key="3">
    <source>
        <dbReference type="EMBL" id="GAA5189958.1"/>
    </source>
</evidence>
<gene>
    <name evidence="3" type="ORF">GCM10025772_13530</name>
</gene>
<dbReference type="InterPro" id="IPR000477">
    <property type="entry name" value="RT_dom"/>
</dbReference>
<sequence>MNKKKHPWFRQRGYLHFDSPVGYETAKLLVSRPEKVSKHSFYPFINYDIESLKVYSDEKEVVRKKYKKRPIAYAAHLDSHVYAYYAFLLSAKYEEKLEKHGLSDTVLAFRSLGKSNIDFAHEAFSDISSRGTCSAVALDITGFFDNLDHQIMKSAWCQLLDLEQLPSDHYNVFKSITKYSKVDKVEVFDEFGISSSNPKYNRFKICDAKEFRDRVRAKGLITSHTGNKGIPQGSPISALLSNIYMLDFDMRMKNIIEPTGGRYFRYCDDMLFIVDPEMRSGIEEQAKALIKEIRLEINSDKTEIRDFMCKGGLQQSDKPLQYLGFIFDGQRVLLRSASLARFSGRMKAGVRLAKKTMRKANALRAKKGLPAKGLYKKKLYDRYSHLGNRNFITYAHRSAKTMNSKGIKRQLKPLWKRLQDEMKEK</sequence>
<evidence type="ECO:0000256" key="1">
    <source>
        <dbReference type="ARBA" id="ARBA00034120"/>
    </source>
</evidence>
<comment type="similarity">
    <text evidence="1">Belongs to the bacterial reverse transcriptase family.</text>
</comment>
<dbReference type="NCBIfam" id="NF041746">
    <property type="entry name" value="Drt2"/>
    <property type="match status" value="1"/>
</dbReference>
<dbReference type="EMBL" id="BAABLF010000007">
    <property type="protein sequence ID" value="GAA5189958.1"/>
    <property type="molecule type" value="Genomic_DNA"/>
</dbReference>
<dbReference type="GO" id="GO:0003964">
    <property type="term" value="F:RNA-directed DNA polymerase activity"/>
    <property type="evidence" value="ECO:0007669"/>
    <property type="project" value="UniProtKB-KW"/>
</dbReference>
<reference evidence="4" key="1">
    <citation type="journal article" date="2019" name="Int. J. Syst. Evol. Microbiol.">
        <title>The Global Catalogue of Microorganisms (GCM) 10K type strain sequencing project: providing services to taxonomists for standard genome sequencing and annotation.</title>
        <authorList>
            <consortium name="The Broad Institute Genomics Platform"/>
            <consortium name="The Broad Institute Genome Sequencing Center for Infectious Disease"/>
            <person name="Wu L."/>
            <person name="Ma J."/>
        </authorList>
    </citation>
    <scope>NUCLEOTIDE SEQUENCE [LARGE SCALE GENOMIC DNA]</scope>
    <source>
        <strain evidence="4">JCM 18720</strain>
    </source>
</reference>
<comment type="caution">
    <text evidence="3">The sequence shown here is derived from an EMBL/GenBank/DDBJ whole genome shotgun (WGS) entry which is preliminary data.</text>
</comment>
<dbReference type="CDD" id="cd01651">
    <property type="entry name" value="RT_G2_intron"/>
    <property type="match status" value="1"/>
</dbReference>
<organism evidence="3 4">
    <name type="scientific">Ferrimonas gelatinilytica</name>
    <dbReference type="NCBI Taxonomy" id="1255257"/>
    <lineage>
        <taxon>Bacteria</taxon>
        <taxon>Pseudomonadati</taxon>
        <taxon>Pseudomonadota</taxon>
        <taxon>Gammaproteobacteria</taxon>
        <taxon>Alteromonadales</taxon>
        <taxon>Ferrimonadaceae</taxon>
        <taxon>Ferrimonas</taxon>
    </lineage>
</organism>
<proteinExistence type="inferred from homology"/>
<keyword evidence="3" id="KW-0695">RNA-directed DNA polymerase</keyword>
<dbReference type="Pfam" id="PF00078">
    <property type="entry name" value="RVT_1"/>
    <property type="match status" value="1"/>
</dbReference>
<evidence type="ECO:0000313" key="4">
    <source>
        <dbReference type="Proteomes" id="UP001501600"/>
    </source>
</evidence>
<dbReference type="PROSITE" id="PS50878">
    <property type="entry name" value="RT_POL"/>
    <property type="match status" value="1"/>
</dbReference>
<dbReference type="Proteomes" id="UP001501600">
    <property type="component" value="Unassembled WGS sequence"/>
</dbReference>
<name>A0ABP9S0S4_9GAMM</name>
<dbReference type="InterPro" id="IPR043502">
    <property type="entry name" value="DNA/RNA_pol_sf"/>
</dbReference>
<accession>A0ABP9S0S4</accession>
<protein>
    <submittedName>
        <fullName evidence="3">Reverse transcriptase/maturase family protein</fullName>
    </submittedName>
</protein>
<keyword evidence="3" id="KW-0808">Transferase</keyword>
<dbReference type="PANTHER" id="PTHR34047:SF8">
    <property type="entry name" value="PROTEIN YKFC"/>
    <property type="match status" value="1"/>
</dbReference>
<feature type="domain" description="Reverse transcriptase" evidence="2">
    <location>
        <begin position="1"/>
        <end position="327"/>
    </location>
</feature>
<dbReference type="PANTHER" id="PTHR34047">
    <property type="entry name" value="NUCLEAR INTRON MATURASE 1, MITOCHONDRIAL-RELATED"/>
    <property type="match status" value="1"/>
</dbReference>
<evidence type="ECO:0000259" key="2">
    <source>
        <dbReference type="PROSITE" id="PS50878"/>
    </source>
</evidence>
<dbReference type="InterPro" id="IPR051083">
    <property type="entry name" value="GrpII_Intron_Splice-Mob/Def"/>
</dbReference>
<keyword evidence="3" id="KW-0548">Nucleotidyltransferase</keyword>